<keyword evidence="2" id="KW-1185">Reference proteome</keyword>
<protein>
    <submittedName>
        <fullName evidence="1">Uncharacterized protein</fullName>
    </submittedName>
</protein>
<accession>A0A0K9PUH9</accession>
<organism evidence="1 2">
    <name type="scientific">Zostera marina</name>
    <name type="common">Eelgrass</name>
    <dbReference type="NCBI Taxonomy" id="29655"/>
    <lineage>
        <taxon>Eukaryota</taxon>
        <taxon>Viridiplantae</taxon>
        <taxon>Streptophyta</taxon>
        <taxon>Embryophyta</taxon>
        <taxon>Tracheophyta</taxon>
        <taxon>Spermatophyta</taxon>
        <taxon>Magnoliopsida</taxon>
        <taxon>Liliopsida</taxon>
        <taxon>Zosteraceae</taxon>
        <taxon>Zostera</taxon>
    </lineage>
</organism>
<evidence type="ECO:0000313" key="1">
    <source>
        <dbReference type="EMBL" id="KMZ72636.1"/>
    </source>
</evidence>
<gene>
    <name evidence="1" type="ORF">ZOSMA_160G00100</name>
</gene>
<name>A0A0K9PUH9_ZOSMR</name>
<reference evidence="2" key="1">
    <citation type="journal article" date="2016" name="Nature">
        <title>The genome of the seagrass Zostera marina reveals angiosperm adaptation to the sea.</title>
        <authorList>
            <person name="Olsen J.L."/>
            <person name="Rouze P."/>
            <person name="Verhelst B."/>
            <person name="Lin Y.-C."/>
            <person name="Bayer T."/>
            <person name="Collen J."/>
            <person name="Dattolo E."/>
            <person name="De Paoli E."/>
            <person name="Dittami S."/>
            <person name="Maumus F."/>
            <person name="Michel G."/>
            <person name="Kersting A."/>
            <person name="Lauritano C."/>
            <person name="Lohaus R."/>
            <person name="Toepel M."/>
            <person name="Tonon T."/>
            <person name="Vanneste K."/>
            <person name="Amirebrahimi M."/>
            <person name="Brakel J."/>
            <person name="Bostroem C."/>
            <person name="Chovatia M."/>
            <person name="Grimwood J."/>
            <person name="Jenkins J.W."/>
            <person name="Jueterbock A."/>
            <person name="Mraz A."/>
            <person name="Stam W.T."/>
            <person name="Tice H."/>
            <person name="Bornberg-Bauer E."/>
            <person name="Green P.J."/>
            <person name="Pearson G.A."/>
            <person name="Procaccini G."/>
            <person name="Duarte C.M."/>
            <person name="Schmutz J."/>
            <person name="Reusch T.B.H."/>
            <person name="Van de Peer Y."/>
        </authorList>
    </citation>
    <scope>NUCLEOTIDE SEQUENCE [LARGE SCALE GENOMIC DNA]</scope>
    <source>
        <strain evidence="2">cv. Finnish</strain>
    </source>
</reference>
<evidence type="ECO:0000313" key="2">
    <source>
        <dbReference type="Proteomes" id="UP000036987"/>
    </source>
</evidence>
<dbReference type="AlphaFoldDB" id="A0A0K9PUH9"/>
<sequence>MSYREMVIATSLGSLSDSDSNMEISSNFCVSGEIPILVIDGAPPQLGKKAVGLTSPAEDGFGRTSLPHVNDVGVQKERHGVGGNEVCRPKKRQRTRIKKTEIDNSLLPQHDFPDTYVRGAKNSKI</sequence>
<dbReference type="EMBL" id="LFYR01000621">
    <property type="protein sequence ID" value="KMZ72636.1"/>
    <property type="molecule type" value="Genomic_DNA"/>
</dbReference>
<proteinExistence type="predicted"/>
<comment type="caution">
    <text evidence="1">The sequence shown here is derived from an EMBL/GenBank/DDBJ whole genome shotgun (WGS) entry which is preliminary data.</text>
</comment>
<dbReference type="Proteomes" id="UP000036987">
    <property type="component" value="Unassembled WGS sequence"/>
</dbReference>